<keyword evidence="2" id="KW-1133">Transmembrane helix</keyword>
<dbReference type="AlphaFoldDB" id="A0A6C0F0A5"/>
<evidence type="ECO:0000313" key="3">
    <source>
        <dbReference type="EMBL" id="QHT34778.1"/>
    </source>
</evidence>
<evidence type="ECO:0000256" key="1">
    <source>
        <dbReference type="SAM" id="MobiDB-lite"/>
    </source>
</evidence>
<proteinExistence type="predicted"/>
<feature type="transmembrane region" description="Helical" evidence="2">
    <location>
        <begin position="37"/>
        <end position="59"/>
    </location>
</feature>
<protein>
    <submittedName>
        <fullName evidence="3">Uncharacterized protein</fullName>
    </submittedName>
</protein>
<organism evidence="3">
    <name type="scientific">viral metagenome</name>
    <dbReference type="NCBI Taxonomy" id="1070528"/>
    <lineage>
        <taxon>unclassified sequences</taxon>
        <taxon>metagenomes</taxon>
        <taxon>organismal metagenomes</taxon>
    </lineage>
</organism>
<feature type="compositionally biased region" description="Polar residues" evidence="1">
    <location>
        <begin position="85"/>
        <end position="95"/>
    </location>
</feature>
<name>A0A6C0F0A5_9ZZZZ</name>
<feature type="region of interest" description="Disordered" evidence="1">
    <location>
        <begin position="85"/>
        <end position="113"/>
    </location>
</feature>
<keyword evidence="2" id="KW-0472">Membrane</keyword>
<keyword evidence="2" id="KW-0812">Transmembrane</keyword>
<accession>A0A6C0F0A5</accession>
<dbReference type="EMBL" id="MN739010">
    <property type="protein sequence ID" value="QHT34778.1"/>
    <property type="molecule type" value="Genomic_DNA"/>
</dbReference>
<sequence>MESSCVSVEMFHLVGDNASIENNLIWVRNVRDSIMSWWFNAIILVVILGGFGYFLWASYGTSTPPELQKIEFKPIPWQNAVRNVPTTDYGQTPQVETGDGIPGYADRTSASAF</sequence>
<reference evidence="3" key="1">
    <citation type="journal article" date="2020" name="Nature">
        <title>Giant virus diversity and host interactions through global metagenomics.</title>
        <authorList>
            <person name="Schulz F."/>
            <person name="Roux S."/>
            <person name="Paez-Espino D."/>
            <person name="Jungbluth S."/>
            <person name="Walsh D.A."/>
            <person name="Denef V.J."/>
            <person name="McMahon K.D."/>
            <person name="Konstantinidis K.T."/>
            <person name="Eloe-Fadrosh E.A."/>
            <person name="Kyrpides N.C."/>
            <person name="Woyke T."/>
        </authorList>
    </citation>
    <scope>NUCLEOTIDE SEQUENCE</scope>
    <source>
        <strain evidence="3">GVMAG-M-3300009164-40</strain>
    </source>
</reference>
<evidence type="ECO:0000256" key="2">
    <source>
        <dbReference type="SAM" id="Phobius"/>
    </source>
</evidence>